<keyword evidence="2" id="KW-1185">Reference proteome</keyword>
<organism evidence="1 2">
    <name type="scientific">Ceratopteris richardii</name>
    <name type="common">Triangle waterfern</name>
    <dbReference type="NCBI Taxonomy" id="49495"/>
    <lineage>
        <taxon>Eukaryota</taxon>
        <taxon>Viridiplantae</taxon>
        <taxon>Streptophyta</taxon>
        <taxon>Embryophyta</taxon>
        <taxon>Tracheophyta</taxon>
        <taxon>Polypodiopsida</taxon>
        <taxon>Polypodiidae</taxon>
        <taxon>Polypodiales</taxon>
        <taxon>Pteridineae</taxon>
        <taxon>Pteridaceae</taxon>
        <taxon>Parkerioideae</taxon>
        <taxon>Ceratopteris</taxon>
    </lineage>
</organism>
<protein>
    <submittedName>
        <fullName evidence="1">Uncharacterized protein</fullName>
    </submittedName>
</protein>
<sequence length="117" mass="13104">MFIASSRSRMQRGVRRLELQRTVKSREGGVDAVPQLQLTRYHAVGRLYRKLKSYVSGRHCPMHVLVWDNQSPCGVRVPSICRVAVLNSADDLKTQATGGEQPLLIATDASSRCLQLR</sequence>
<name>A0A8T2V3X4_CERRI</name>
<dbReference type="AlphaFoldDB" id="A0A8T2V3X4"/>
<evidence type="ECO:0000313" key="1">
    <source>
        <dbReference type="EMBL" id="KAH7443157.1"/>
    </source>
</evidence>
<comment type="caution">
    <text evidence="1">The sequence shown here is derived from an EMBL/GenBank/DDBJ whole genome shotgun (WGS) entry which is preliminary data.</text>
</comment>
<gene>
    <name evidence="1" type="ORF">KP509_02G022800</name>
</gene>
<proteinExistence type="predicted"/>
<dbReference type="EMBL" id="CM035407">
    <property type="protein sequence ID" value="KAH7443157.1"/>
    <property type="molecule type" value="Genomic_DNA"/>
</dbReference>
<dbReference type="Proteomes" id="UP000825935">
    <property type="component" value="Chromosome 2"/>
</dbReference>
<evidence type="ECO:0000313" key="2">
    <source>
        <dbReference type="Proteomes" id="UP000825935"/>
    </source>
</evidence>
<accession>A0A8T2V3X4</accession>
<reference evidence="1" key="1">
    <citation type="submission" date="2021-08" db="EMBL/GenBank/DDBJ databases">
        <title>WGS assembly of Ceratopteris richardii.</title>
        <authorList>
            <person name="Marchant D.B."/>
            <person name="Chen G."/>
            <person name="Jenkins J."/>
            <person name="Shu S."/>
            <person name="Leebens-Mack J."/>
            <person name="Grimwood J."/>
            <person name="Schmutz J."/>
            <person name="Soltis P."/>
            <person name="Soltis D."/>
            <person name="Chen Z.-H."/>
        </authorList>
    </citation>
    <scope>NUCLEOTIDE SEQUENCE</scope>
    <source>
        <strain evidence="1">Whitten #5841</strain>
        <tissue evidence="1">Leaf</tissue>
    </source>
</reference>